<proteinExistence type="predicted"/>
<accession>A0A0A2N0B5</accession>
<keyword evidence="2" id="KW-1185">Reference proteome</keyword>
<reference evidence="2" key="1">
    <citation type="submission" date="2013-09" db="EMBL/GenBank/DDBJ databases">
        <authorList>
            <person name="Zeng Z."/>
            <person name="Chen C."/>
        </authorList>
    </citation>
    <scope>NUCLEOTIDE SEQUENCE [LARGE SCALE GENOMIC DNA]</scope>
    <source>
        <strain evidence="2">DK69</strain>
    </source>
</reference>
<name>A0A0A2N0B5_9FLAO</name>
<dbReference type="RefSeq" id="WP_035629657.1">
    <property type="nucleotide sequence ID" value="NZ_AVCS01000015.1"/>
</dbReference>
<dbReference type="OrthoDB" id="120749at2"/>
<dbReference type="PATRIC" id="fig|1107311.5.peg.278"/>
<protein>
    <submittedName>
        <fullName evidence="1">Panthothenate synthetase</fullName>
    </submittedName>
</protein>
<sequence>MKMLVNIILPIEPFNSLVRSGKASEILGRIIDDIKPESIHFTEIEGNRAATMIVEISDASQIPVVAEPWFLNFEAACEFKPVMTPDDLMRADLDKLAAKWYDVHLL</sequence>
<dbReference type="EMBL" id="JRLZ01000001">
    <property type="protein sequence ID" value="KGO97286.1"/>
    <property type="molecule type" value="Genomic_DNA"/>
</dbReference>
<organism evidence="1 2">
    <name type="scientific">Flavobacterium enshiense DK69</name>
    <dbReference type="NCBI Taxonomy" id="1107311"/>
    <lineage>
        <taxon>Bacteria</taxon>
        <taxon>Pseudomonadati</taxon>
        <taxon>Bacteroidota</taxon>
        <taxon>Flavobacteriia</taxon>
        <taxon>Flavobacteriales</taxon>
        <taxon>Flavobacteriaceae</taxon>
        <taxon>Flavobacterium</taxon>
    </lineage>
</organism>
<evidence type="ECO:0000313" key="2">
    <source>
        <dbReference type="Proteomes" id="UP000030149"/>
    </source>
</evidence>
<gene>
    <name evidence="1" type="ORF">Q767_01390</name>
</gene>
<dbReference type="eggNOG" id="ENOG5032TZS">
    <property type="taxonomic scope" value="Bacteria"/>
</dbReference>
<reference evidence="1 2" key="2">
    <citation type="journal article" date="2015" name="Stand. Genomic Sci.">
        <title>High quality draft genomic sequence of Flavobacterium enshiense DK69(T) and comparison among Flavobacterium genomes.</title>
        <authorList>
            <person name="Zeng Z."/>
            <person name="Chen C."/>
            <person name="Du H."/>
            <person name="Wang G."/>
            <person name="Li M."/>
        </authorList>
    </citation>
    <scope>NUCLEOTIDE SEQUENCE [LARGE SCALE GENOMIC DNA]</scope>
    <source>
        <strain evidence="1 2">DK69</strain>
    </source>
</reference>
<comment type="caution">
    <text evidence="1">The sequence shown here is derived from an EMBL/GenBank/DDBJ whole genome shotgun (WGS) entry which is preliminary data.</text>
</comment>
<dbReference type="Proteomes" id="UP000030149">
    <property type="component" value="Unassembled WGS sequence"/>
</dbReference>
<dbReference type="AlphaFoldDB" id="A0A0A2N0B5"/>
<evidence type="ECO:0000313" key="1">
    <source>
        <dbReference type="EMBL" id="KGO97286.1"/>
    </source>
</evidence>